<dbReference type="RefSeq" id="WP_143029596.1">
    <property type="nucleotide sequence ID" value="NZ_FMZW01000017.1"/>
</dbReference>
<feature type="region of interest" description="Disordered" evidence="1">
    <location>
        <begin position="416"/>
        <end position="441"/>
    </location>
</feature>
<dbReference type="EMBL" id="FMZW01000017">
    <property type="protein sequence ID" value="SDD93185.1"/>
    <property type="molecule type" value="Genomic_DNA"/>
</dbReference>
<dbReference type="SUPFAM" id="SSF56349">
    <property type="entry name" value="DNA breaking-rejoining enzymes"/>
    <property type="match status" value="1"/>
</dbReference>
<evidence type="ECO:0008006" key="4">
    <source>
        <dbReference type="Google" id="ProtNLM"/>
    </source>
</evidence>
<gene>
    <name evidence="2" type="ORF">SAMN05216337_101776</name>
</gene>
<accession>A0A1G6YU64</accession>
<proteinExistence type="predicted"/>
<dbReference type="GO" id="GO:0003677">
    <property type="term" value="F:DNA binding"/>
    <property type="evidence" value="ECO:0007669"/>
    <property type="project" value="InterPro"/>
</dbReference>
<dbReference type="Proteomes" id="UP000199245">
    <property type="component" value="Unassembled WGS sequence"/>
</dbReference>
<name>A0A1G6YU64_9BRAD</name>
<protein>
    <recommendedName>
        <fullName evidence="4">Tyr recombinase domain-containing protein</fullName>
    </recommendedName>
</protein>
<sequence>MNLARPLPRFVRTKESAGAIRYYWELPTYYKKLGCTLHKEHDCALGANYEAACTAATTLNGLFDDWDRMRLGEPPKPKVEIRAGTVDWLFKTYKASNDWKERVSARVAPDYDHMIKVVSDAVGKSGIRIGDRMVTSITPVVADKLYARIRSTPARKGKTERPRTAEKIVVFCRRAWRVVHRLHPGLFIQGAQGADEAPVWNPWEGVAVRRRKKATKPAATREQVYAFAWGAIKIGQVQPAAAAVICFEWLQRPENVLAGYVTWTGYRSKDHPAKIRIEHHKTGEMVLHPLEETAEGETVLFYEEAEQVLSHLPKLGTGLIMKPGRTEKHVAQVWDIHAMGRHVRKLRELLGLPDTFTLDACRHGGMTELEEAELTDGQGRALSAHKSKAYEGYAKRTEKRVLAATRKRYAHVLATQEVAESPAPIEPPVKRKQRAGNDHEN</sequence>
<evidence type="ECO:0000313" key="2">
    <source>
        <dbReference type="EMBL" id="SDD93185.1"/>
    </source>
</evidence>
<dbReference type="AlphaFoldDB" id="A0A1G6YU64"/>
<organism evidence="2 3">
    <name type="scientific">Bradyrhizobium brasilense</name>
    <dbReference type="NCBI Taxonomy" id="1419277"/>
    <lineage>
        <taxon>Bacteria</taxon>
        <taxon>Pseudomonadati</taxon>
        <taxon>Pseudomonadota</taxon>
        <taxon>Alphaproteobacteria</taxon>
        <taxon>Hyphomicrobiales</taxon>
        <taxon>Nitrobacteraceae</taxon>
        <taxon>Bradyrhizobium</taxon>
    </lineage>
</organism>
<reference evidence="2 3" key="1">
    <citation type="submission" date="2016-10" db="EMBL/GenBank/DDBJ databases">
        <authorList>
            <person name="de Groot N.N."/>
        </authorList>
    </citation>
    <scope>NUCLEOTIDE SEQUENCE [LARGE SCALE GENOMIC DNA]</scope>
    <source>
        <strain evidence="2 3">R5</strain>
    </source>
</reference>
<evidence type="ECO:0000313" key="3">
    <source>
        <dbReference type="Proteomes" id="UP000199245"/>
    </source>
</evidence>
<dbReference type="InterPro" id="IPR011010">
    <property type="entry name" value="DNA_brk_join_enz"/>
</dbReference>
<evidence type="ECO:0000256" key="1">
    <source>
        <dbReference type="SAM" id="MobiDB-lite"/>
    </source>
</evidence>